<dbReference type="PANTHER" id="PTHR42752">
    <property type="entry name" value="IMIDAZOLONEPROPIONASE"/>
    <property type="match status" value="1"/>
</dbReference>
<dbReference type="SUPFAM" id="SSF51338">
    <property type="entry name" value="Composite domain of metallo-dependent hydrolases"/>
    <property type="match status" value="1"/>
</dbReference>
<feature type="binding site" evidence="7">
    <location>
        <position position="182"/>
    </location>
    <ligand>
        <name>4-imidazolone-5-propanoate</name>
        <dbReference type="ChEBI" id="CHEBI:77893"/>
    </ligand>
</feature>
<evidence type="ECO:0000256" key="5">
    <source>
        <dbReference type="ARBA" id="ARBA00022833"/>
    </source>
</evidence>
<comment type="pathway">
    <text evidence="7">Amino-acid degradation; L-histidine degradation into L-glutamate; N-formimidoyl-L-glutamate from L-histidine: step 3/3.</text>
</comment>
<reference evidence="10" key="1">
    <citation type="journal article" date="2019" name="Int. J. Syst. Evol. Microbiol.">
        <title>The Global Catalogue of Microorganisms (GCM) 10K type strain sequencing project: providing services to taxonomists for standard genome sequencing and annotation.</title>
        <authorList>
            <consortium name="The Broad Institute Genomics Platform"/>
            <consortium name="The Broad Institute Genome Sequencing Center for Infectious Disease"/>
            <person name="Wu L."/>
            <person name="Ma J."/>
        </authorList>
    </citation>
    <scope>NUCLEOTIDE SEQUENCE [LARGE SCALE GENOMIC DNA]</scope>
    <source>
        <strain evidence="10">JCM 16082</strain>
    </source>
</reference>
<keyword evidence="10" id="KW-1185">Reference proteome</keyword>
<dbReference type="SUPFAM" id="SSF51556">
    <property type="entry name" value="Metallo-dependent hydrolases"/>
    <property type="match status" value="1"/>
</dbReference>
<comment type="cofactor">
    <cofactor evidence="7">
        <name>Zn(2+)</name>
        <dbReference type="ChEBI" id="CHEBI:29105"/>
    </cofactor>
    <cofactor evidence="7">
        <name>Fe(3+)</name>
        <dbReference type="ChEBI" id="CHEBI:29034"/>
    </cofactor>
    <text evidence="7">Binds 1 zinc or iron ion per subunit.</text>
</comment>
<sequence length="411" mass="45007">MKVLFKHIKQLVGIDVGRAFVAGAQMNELNTIENAFILVEDEIIIDYGKMEECMHQESDEIVDCRGSIVVPAWCDSHTHLVYAGNRESEFVDRIKGATYEEIAAKGGGILNSARKLQQTSFDELYEQSRKRLEGIMRMGTGAVEIKSGYGLTTEAELKMLRVIKKLKENYPIQIKATFLGAHAMPTEFKKNKQGYTSLLIDEMLPAIADENLADFIDVFCEEGYFSVQEMEQILEAGAKYGLVPKVHVNQFNALGGIAAAVKHNARSVDHLEVLTVQDIKALTGSNTMPVALPGCSFFLGIPYTPARTLINANLPVALATDYNPGSAPSGNMNFVLSTACIKLNMSPTEAINAATLNGAYAMNLEDSLGSIKKGKLANLIITQNVPSLGYLPYSFGEDNVKHVYLKGQKIV</sequence>
<dbReference type="InterPro" id="IPR011059">
    <property type="entry name" value="Metal-dep_hydrolase_composite"/>
</dbReference>
<dbReference type="NCBIfam" id="TIGR01224">
    <property type="entry name" value="hutI"/>
    <property type="match status" value="1"/>
</dbReference>
<accession>A0ABP3XVH2</accession>
<dbReference type="EC" id="3.5.2.7" evidence="1 7"/>
<feature type="binding site" evidence="7">
    <location>
        <position position="79"/>
    </location>
    <ligand>
        <name>Fe(3+)</name>
        <dbReference type="ChEBI" id="CHEBI:29034"/>
    </ligand>
</feature>
<feature type="binding site" evidence="7">
    <location>
        <position position="321"/>
    </location>
    <ligand>
        <name>Zn(2+)</name>
        <dbReference type="ChEBI" id="CHEBI:29105"/>
    </ligand>
</feature>
<proteinExistence type="inferred from homology"/>
<comment type="caution">
    <text evidence="9">The sequence shown here is derived from an EMBL/GenBank/DDBJ whole genome shotgun (WGS) entry which is preliminary data.</text>
</comment>
<dbReference type="Gene3D" id="2.30.40.10">
    <property type="entry name" value="Urease, subunit C, domain 1"/>
    <property type="match status" value="1"/>
</dbReference>
<comment type="catalytic activity">
    <reaction evidence="7">
        <text>4-imidazolone-5-propanoate + H2O = N-formimidoyl-L-glutamate</text>
        <dbReference type="Rhea" id="RHEA:23660"/>
        <dbReference type="ChEBI" id="CHEBI:15377"/>
        <dbReference type="ChEBI" id="CHEBI:58928"/>
        <dbReference type="ChEBI" id="CHEBI:77893"/>
        <dbReference type="EC" id="3.5.2.7"/>
    </reaction>
</comment>
<feature type="binding site" evidence="7">
    <location>
        <position position="149"/>
    </location>
    <ligand>
        <name>4-imidazolone-5-propanoate</name>
        <dbReference type="ChEBI" id="CHEBI:77893"/>
    </ligand>
</feature>
<dbReference type="HAMAP" id="MF_00372">
    <property type="entry name" value="HutI"/>
    <property type="match status" value="1"/>
</dbReference>
<dbReference type="InterPro" id="IPR006680">
    <property type="entry name" value="Amidohydro-rel"/>
</dbReference>
<evidence type="ECO:0000259" key="8">
    <source>
        <dbReference type="Pfam" id="PF01979"/>
    </source>
</evidence>
<feature type="binding site" evidence="7">
    <location>
        <position position="247"/>
    </location>
    <ligand>
        <name>Fe(3+)</name>
        <dbReference type="ChEBI" id="CHEBI:29034"/>
    </ligand>
</feature>
<protein>
    <recommendedName>
        <fullName evidence="1 7">Imidazolonepropionase</fullName>
        <ecNumber evidence="1 7">3.5.2.7</ecNumber>
    </recommendedName>
    <alternativeName>
        <fullName evidence="7">Imidazolone-5-propionate hydrolase</fullName>
    </alternativeName>
</protein>
<evidence type="ECO:0000256" key="2">
    <source>
        <dbReference type="ARBA" id="ARBA00022723"/>
    </source>
</evidence>
<feature type="binding site" evidence="7">
    <location>
        <position position="86"/>
    </location>
    <ligand>
        <name>4-imidazolone-5-propanoate</name>
        <dbReference type="ChEBI" id="CHEBI:77893"/>
    </ligand>
</feature>
<dbReference type="Gene3D" id="3.20.20.140">
    <property type="entry name" value="Metal-dependent hydrolases"/>
    <property type="match status" value="1"/>
</dbReference>
<keyword evidence="7" id="KW-0963">Cytoplasm</keyword>
<evidence type="ECO:0000256" key="7">
    <source>
        <dbReference type="HAMAP-Rule" id="MF_00372"/>
    </source>
</evidence>
<gene>
    <name evidence="7 9" type="primary">hutI</name>
    <name evidence="9" type="ORF">GCM10009117_15200</name>
</gene>
<dbReference type="InterPro" id="IPR005920">
    <property type="entry name" value="HutI"/>
</dbReference>
<dbReference type="EMBL" id="BAAAFG010000014">
    <property type="protein sequence ID" value="GAA0872373.1"/>
    <property type="molecule type" value="Genomic_DNA"/>
</dbReference>
<feature type="binding site" evidence="7">
    <location>
        <position position="323"/>
    </location>
    <ligand>
        <name>N-formimidoyl-L-glutamate</name>
        <dbReference type="ChEBI" id="CHEBI:58928"/>
    </ligand>
</feature>
<dbReference type="Proteomes" id="UP001500507">
    <property type="component" value="Unassembled WGS sequence"/>
</dbReference>
<feature type="binding site" evidence="7">
    <location>
        <position position="77"/>
    </location>
    <ligand>
        <name>Zn(2+)</name>
        <dbReference type="ChEBI" id="CHEBI:29105"/>
    </ligand>
</feature>
<dbReference type="RefSeq" id="WP_343765613.1">
    <property type="nucleotide sequence ID" value="NZ_BAAAFG010000014.1"/>
</dbReference>
<feature type="binding site" evidence="7">
    <location>
        <position position="321"/>
    </location>
    <ligand>
        <name>Fe(3+)</name>
        <dbReference type="ChEBI" id="CHEBI:29034"/>
    </ligand>
</feature>
<feature type="binding site" evidence="7">
    <location>
        <position position="77"/>
    </location>
    <ligand>
        <name>Fe(3+)</name>
        <dbReference type="ChEBI" id="CHEBI:29034"/>
    </ligand>
</feature>
<organism evidence="9 10">
    <name type="scientific">Gangjinia marincola</name>
    <dbReference type="NCBI Taxonomy" id="578463"/>
    <lineage>
        <taxon>Bacteria</taxon>
        <taxon>Pseudomonadati</taxon>
        <taxon>Bacteroidota</taxon>
        <taxon>Flavobacteriia</taxon>
        <taxon>Flavobacteriales</taxon>
        <taxon>Flavobacteriaceae</taxon>
        <taxon>Gangjinia</taxon>
    </lineage>
</organism>
<feature type="binding site" evidence="7">
    <location>
        <position position="79"/>
    </location>
    <ligand>
        <name>Zn(2+)</name>
        <dbReference type="ChEBI" id="CHEBI:29105"/>
    </ligand>
</feature>
<keyword evidence="6 7" id="KW-0408">Iron</keyword>
<evidence type="ECO:0000256" key="4">
    <source>
        <dbReference type="ARBA" id="ARBA00022808"/>
    </source>
</evidence>
<feature type="domain" description="Amidohydrolase-related" evidence="8">
    <location>
        <begin position="68"/>
        <end position="408"/>
    </location>
</feature>
<evidence type="ECO:0000313" key="9">
    <source>
        <dbReference type="EMBL" id="GAA0872373.1"/>
    </source>
</evidence>
<evidence type="ECO:0000313" key="10">
    <source>
        <dbReference type="Proteomes" id="UP001500507"/>
    </source>
</evidence>
<keyword evidence="3 7" id="KW-0378">Hydrolase</keyword>
<keyword evidence="4 7" id="KW-0369">Histidine metabolism</keyword>
<feature type="binding site" evidence="7">
    <location>
        <position position="326"/>
    </location>
    <ligand>
        <name>4-imidazolone-5-propanoate</name>
        <dbReference type="ChEBI" id="CHEBI:77893"/>
    </ligand>
</feature>
<feature type="binding site" evidence="7">
    <location>
        <position position="149"/>
    </location>
    <ligand>
        <name>N-formimidoyl-L-glutamate</name>
        <dbReference type="ChEBI" id="CHEBI:58928"/>
    </ligand>
</feature>
<feature type="binding site" evidence="7">
    <location>
        <position position="250"/>
    </location>
    <ligand>
        <name>4-imidazolone-5-propanoate</name>
        <dbReference type="ChEBI" id="CHEBI:77893"/>
    </ligand>
</feature>
<keyword evidence="5 7" id="KW-0862">Zinc</keyword>
<keyword evidence="2 7" id="KW-0479">Metal-binding</keyword>
<dbReference type="PANTHER" id="PTHR42752:SF1">
    <property type="entry name" value="IMIDAZOLONEPROPIONASE-RELATED"/>
    <property type="match status" value="1"/>
</dbReference>
<comment type="subcellular location">
    <subcellularLocation>
        <location evidence="7">Cytoplasm</location>
    </subcellularLocation>
</comment>
<dbReference type="InterPro" id="IPR032466">
    <property type="entry name" value="Metal_Hydrolase"/>
</dbReference>
<name>A0ABP3XVH2_9FLAO</name>
<evidence type="ECO:0000256" key="3">
    <source>
        <dbReference type="ARBA" id="ARBA00022801"/>
    </source>
</evidence>
<dbReference type="Pfam" id="PF01979">
    <property type="entry name" value="Amidohydro_1"/>
    <property type="match status" value="1"/>
</dbReference>
<evidence type="ECO:0000256" key="1">
    <source>
        <dbReference type="ARBA" id="ARBA00012864"/>
    </source>
</evidence>
<comment type="function">
    <text evidence="7">Catalyzes the hydrolytic cleavage of the carbon-nitrogen bond in imidazolone-5-propanoate to yield N-formimidoyl-L-glutamate. It is the third step in the universal histidine degradation pathway.</text>
</comment>
<comment type="similarity">
    <text evidence="7">Belongs to the metallo-dependent hydrolases superfamily. HutI family.</text>
</comment>
<evidence type="ECO:0000256" key="6">
    <source>
        <dbReference type="ARBA" id="ARBA00023004"/>
    </source>
</evidence>
<feature type="binding site" evidence="7">
    <location>
        <position position="325"/>
    </location>
    <ligand>
        <name>N-formimidoyl-L-glutamate</name>
        <dbReference type="ChEBI" id="CHEBI:58928"/>
    </ligand>
</feature>
<feature type="binding site" evidence="7">
    <location>
        <position position="247"/>
    </location>
    <ligand>
        <name>Zn(2+)</name>
        <dbReference type="ChEBI" id="CHEBI:29105"/>
    </ligand>
</feature>